<feature type="transmembrane region" description="Helical" evidence="1">
    <location>
        <begin position="202"/>
        <end position="219"/>
    </location>
</feature>
<sequence>MSSLRPGDSFQKEVNITQGLHAFQDNHSVFVSTFGDNTTYNFTKEIDASNSPEVLTPYIKNVTVANGTIEGKQSAVAYVTLANPSIQTYSSKLFVHTLGTEGSFYPASIRPGGTRTIKVELLDDDGQEIAGEARLYSGNLTEADGGLDQMGFVGTAGEQTETWNESFEPVRPTWMDSHYEYTNKTHAPSFGEKLSGGHEIEGIPLAYLVFSLFGVFVVVRRLR</sequence>
<dbReference type="RefSeq" id="WP_245799900.1">
    <property type="nucleotide sequence ID" value="NZ_FTNO01000001.1"/>
</dbReference>
<name>A0A1N6X9H4_9EURY</name>
<dbReference type="Proteomes" id="UP000186914">
    <property type="component" value="Unassembled WGS sequence"/>
</dbReference>
<keyword evidence="3" id="KW-1185">Reference proteome</keyword>
<organism evidence="2 3">
    <name type="scientific">Haladaptatus litoreus</name>
    <dbReference type="NCBI Taxonomy" id="553468"/>
    <lineage>
        <taxon>Archaea</taxon>
        <taxon>Methanobacteriati</taxon>
        <taxon>Methanobacteriota</taxon>
        <taxon>Stenosarchaea group</taxon>
        <taxon>Halobacteria</taxon>
        <taxon>Halobacteriales</taxon>
        <taxon>Haladaptataceae</taxon>
        <taxon>Haladaptatus</taxon>
    </lineage>
</organism>
<keyword evidence="1" id="KW-0812">Transmembrane</keyword>
<dbReference type="AlphaFoldDB" id="A0A1N6X9H4"/>
<proteinExistence type="predicted"/>
<protein>
    <submittedName>
        <fullName evidence="2">Uncharacterized protein</fullName>
    </submittedName>
</protein>
<evidence type="ECO:0000313" key="3">
    <source>
        <dbReference type="Proteomes" id="UP000186914"/>
    </source>
</evidence>
<keyword evidence="1" id="KW-0472">Membrane</keyword>
<evidence type="ECO:0000313" key="2">
    <source>
        <dbReference type="EMBL" id="SIQ98963.1"/>
    </source>
</evidence>
<dbReference type="EMBL" id="FTNO01000001">
    <property type="protein sequence ID" value="SIQ98963.1"/>
    <property type="molecule type" value="Genomic_DNA"/>
</dbReference>
<keyword evidence="1" id="KW-1133">Transmembrane helix</keyword>
<reference evidence="3" key="1">
    <citation type="submission" date="2017-01" db="EMBL/GenBank/DDBJ databases">
        <authorList>
            <person name="Varghese N."/>
            <person name="Submissions S."/>
        </authorList>
    </citation>
    <scope>NUCLEOTIDE SEQUENCE [LARGE SCALE GENOMIC DNA]</scope>
    <source>
        <strain evidence="3">CGMCC 1.7737</strain>
    </source>
</reference>
<gene>
    <name evidence="2" type="ORF">SAMN05421858_1044</name>
</gene>
<evidence type="ECO:0000256" key="1">
    <source>
        <dbReference type="SAM" id="Phobius"/>
    </source>
</evidence>
<accession>A0A1N6X9H4</accession>